<dbReference type="EMBL" id="JAXLQG010000008">
    <property type="protein sequence ID" value="KAK5536803.1"/>
    <property type="molecule type" value="Genomic_DNA"/>
</dbReference>
<dbReference type="GO" id="GO:0000981">
    <property type="term" value="F:DNA-binding transcription factor activity, RNA polymerase II-specific"/>
    <property type="evidence" value="ECO:0007669"/>
    <property type="project" value="InterPro"/>
</dbReference>
<dbReference type="Pfam" id="PF00172">
    <property type="entry name" value="Zn_clus"/>
    <property type="match status" value="1"/>
</dbReference>
<comment type="caution">
    <text evidence="5">The sequence shown here is derived from an EMBL/GenBank/DDBJ whole genome shotgun (WGS) entry which is preliminary data.</text>
</comment>
<feature type="region of interest" description="Disordered" evidence="3">
    <location>
        <begin position="77"/>
        <end position="100"/>
    </location>
</feature>
<sequence length="517" mass="59186">MGKSSQPPKLRTKTGCQILMIVASAHGLILVFFANDHGIPTGRNRKKKCDEARPACQRCTVLGLRCEWPTEEDLVDRRHAPNRSSRQSSSPKLQQPELRDGSVGSELVSIARASWMVDPRICLWSESTAHQVLSRDLKPVISRHFIDTYYGLLILPNCHPEYYWGWINEIQELMVEHESLQYSVLANAASHIHFIDASSQMQELALTYYSRALRGLSELLAKASRLENHNGLLMSVMLLYLHGCMGRGTYTDIPRHVNAAIRILTLRLLERPKQISRPFDRLAVESVLYQVFLVTTGSWSNPIDIEYRFDSHFWLQAEKLLAHSTLFPNRSMSFNSPVLGIPFTLFRLALSIRQLYQDPHGVDLQTLEEYKADLGNWEGAVLCDQDLDCVDPDETPKCAHQVYKDAAYLYILNASMLIEQLSQGLAKPGPPQAHQVDSWQLNKAREILLAHQDDDEWARCFIGNWPAYTLGFFMSTPEDIDLVRCEMRRRWNFMQFGQVGRFTTDLETTWTRRGYGV</sequence>
<dbReference type="GO" id="GO:0005634">
    <property type="term" value="C:nucleus"/>
    <property type="evidence" value="ECO:0007669"/>
    <property type="project" value="UniProtKB-SubCell"/>
</dbReference>
<feature type="domain" description="Zn(2)-C6 fungal-type" evidence="4">
    <location>
        <begin position="43"/>
        <end position="68"/>
    </location>
</feature>
<name>A0AAV9Q7I1_9PEZI</name>
<dbReference type="PANTHER" id="PTHR37534">
    <property type="entry name" value="TRANSCRIPTIONAL ACTIVATOR PROTEIN UGA3"/>
    <property type="match status" value="1"/>
</dbReference>
<keyword evidence="2" id="KW-0539">Nucleus</keyword>
<dbReference type="CDD" id="cd00067">
    <property type="entry name" value="GAL4"/>
    <property type="match status" value="1"/>
</dbReference>
<dbReference type="InterPro" id="IPR001138">
    <property type="entry name" value="Zn2Cys6_DnaBD"/>
</dbReference>
<keyword evidence="6" id="KW-1185">Reference proteome</keyword>
<dbReference type="GO" id="GO:0008270">
    <property type="term" value="F:zinc ion binding"/>
    <property type="evidence" value="ECO:0007669"/>
    <property type="project" value="InterPro"/>
</dbReference>
<reference evidence="5 6" key="1">
    <citation type="submission" date="2023-06" db="EMBL/GenBank/DDBJ databases">
        <title>Black Yeasts Isolated from many extreme environments.</title>
        <authorList>
            <person name="Coleine C."/>
            <person name="Stajich J.E."/>
            <person name="Selbmann L."/>
        </authorList>
    </citation>
    <scope>NUCLEOTIDE SEQUENCE [LARGE SCALE GENOMIC DNA]</scope>
    <source>
        <strain evidence="5 6">CCFEE 5887</strain>
    </source>
</reference>
<organism evidence="5 6">
    <name type="scientific">Vermiconidia calcicola</name>
    <dbReference type="NCBI Taxonomy" id="1690605"/>
    <lineage>
        <taxon>Eukaryota</taxon>
        <taxon>Fungi</taxon>
        <taxon>Dikarya</taxon>
        <taxon>Ascomycota</taxon>
        <taxon>Pezizomycotina</taxon>
        <taxon>Dothideomycetes</taxon>
        <taxon>Dothideomycetidae</taxon>
        <taxon>Mycosphaerellales</taxon>
        <taxon>Extremaceae</taxon>
        <taxon>Vermiconidia</taxon>
    </lineage>
</organism>
<evidence type="ECO:0000313" key="6">
    <source>
        <dbReference type="Proteomes" id="UP001345827"/>
    </source>
</evidence>
<accession>A0AAV9Q7I1</accession>
<dbReference type="PANTHER" id="PTHR37534:SF46">
    <property type="entry name" value="ZN(II)2CYS6 TRANSCRIPTION FACTOR (EUROFUNG)"/>
    <property type="match status" value="1"/>
</dbReference>
<dbReference type="InterPro" id="IPR036864">
    <property type="entry name" value="Zn2-C6_fun-type_DNA-bd_sf"/>
</dbReference>
<proteinExistence type="predicted"/>
<feature type="compositionally biased region" description="Polar residues" evidence="3">
    <location>
        <begin position="82"/>
        <end position="93"/>
    </location>
</feature>
<comment type="subcellular location">
    <subcellularLocation>
        <location evidence="1">Nucleus</location>
    </subcellularLocation>
</comment>
<protein>
    <recommendedName>
        <fullName evidence="4">Zn(2)-C6 fungal-type domain-containing protein</fullName>
    </recommendedName>
</protein>
<dbReference type="Gene3D" id="4.10.240.10">
    <property type="entry name" value="Zn(2)-C6 fungal-type DNA-binding domain"/>
    <property type="match status" value="1"/>
</dbReference>
<evidence type="ECO:0000313" key="5">
    <source>
        <dbReference type="EMBL" id="KAK5536803.1"/>
    </source>
</evidence>
<evidence type="ECO:0000256" key="1">
    <source>
        <dbReference type="ARBA" id="ARBA00004123"/>
    </source>
</evidence>
<dbReference type="AlphaFoldDB" id="A0AAV9Q7I1"/>
<evidence type="ECO:0000256" key="3">
    <source>
        <dbReference type="SAM" id="MobiDB-lite"/>
    </source>
</evidence>
<dbReference type="SUPFAM" id="SSF57701">
    <property type="entry name" value="Zn2/Cys6 DNA-binding domain"/>
    <property type="match status" value="1"/>
</dbReference>
<dbReference type="Pfam" id="PF11951">
    <property type="entry name" value="Fungal_trans_2"/>
    <property type="match status" value="1"/>
</dbReference>
<gene>
    <name evidence="5" type="ORF">LTR25_005477</name>
</gene>
<evidence type="ECO:0000256" key="2">
    <source>
        <dbReference type="ARBA" id="ARBA00023242"/>
    </source>
</evidence>
<dbReference type="InterPro" id="IPR021858">
    <property type="entry name" value="Fun_TF"/>
</dbReference>
<evidence type="ECO:0000259" key="4">
    <source>
        <dbReference type="Pfam" id="PF00172"/>
    </source>
</evidence>
<dbReference type="Proteomes" id="UP001345827">
    <property type="component" value="Unassembled WGS sequence"/>
</dbReference>